<dbReference type="VEuPathDB" id="PiroplasmaDB:BmR1_04g05610"/>
<sequence>MANSLFCILNSSLTNIIISSSFPSAYVVQRRLISDSWELTDKERPKVSELDVHKRILTGADRCKLRRQDFHQFMKGKRPIFSTHLKVNLQGLFILSWCILASFMTWKIMAPEDYSWVESERRRIKEARDKLDKIIKLERSH</sequence>
<dbReference type="Proteomes" id="UP000002899">
    <property type="component" value="Chromosome IV"/>
</dbReference>
<proteinExistence type="predicted"/>
<accession>I7JCN0</accession>
<organism evidence="1 2">
    <name type="scientific">Babesia microti (strain RI)</name>
    <dbReference type="NCBI Taxonomy" id="1133968"/>
    <lineage>
        <taxon>Eukaryota</taxon>
        <taxon>Sar</taxon>
        <taxon>Alveolata</taxon>
        <taxon>Apicomplexa</taxon>
        <taxon>Aconoidasida</taxon>
        <taxon>Piroplasmida</taxon>
        <taxon>Babesiidae</taxon>
        <taxon>Babesia</taxon>
    </lineage>
</organism>
<reference evidence="1 2" key="3">
    <citation type="journal article" date="2016" name="Sci. Rep.">
        <title>Genome-wide diversity and gene expression profiling of Babesia microti isolates identify polymorphic genes that mediate host-pathogen interactions.</title>
        <authorList>
            <person name="Silva J.C."/>
            <person name="Cornillot E."/>
            <person name="McCracken C."/>
            <person name="Usmani-Brown S."/>
            <person name="Dwivedi A."/>
            <person name="Ifeonu O.O."/>
            <person name="Crabtree J."/>
            <person name="Gotia H.T."/>
            <person name="Virji A.Z."/>
            <person name="Reynes C."/>
            <person name="Colinge J."/>
            <person name="Kumar V."/>
            <person name="Lawres L."/>
            <person name="Pazzi J.E."/>
            <person name="Pablo J.V."/>
            <person name="Hung C."/>
            <person name="Brancato J."/>
            <person name="Kumari P."/>
            <person name="Orvis J."/>
            <person name="Tretina K."/>
            <person name="Chibucos M."/>
            <person name="Ott S."/>
            <person name="Sadzewicz L."/>
            <person name="Sengamalay N."/>
            <person name="Shetty A.C."/>
            <person name="Su Q."/>
            <person name="Tallon L."/>
            <person name="Fraser C.M."/>
            <person name="Frutos R."/>
            <person name="Molina D.M."/>
            <person name="Krause P.J."/>
            <person name="Ben Mamoun C."/>
        </authorList>
    </citation>
    <scope>NUCLEOTIDE SEQUENCE [LARGE SCALE GENOMIC DNA]</scope>
    <source>
        <strain evidence="1 2">RI</strain>
    </source>
</reference>
<keyword evidence="2" id="KW-1185">Reference proteome</keyword>
<protein>
    <submittedName>
        <fullName evidence="1">Uncharacterized protein</fullName>
    </submittedName>
</protein>
<dbReference type="EMBL" id="LN871599">
    <property type="protein sequence ID" value="CCF75320.1"/>
    <property type="molecule type" value="Genomic_DNA"/>
</dbReference>
<dbReference type="RefSeq" id="XP_012649728.1">
    <property type="nucleotide sequence ID" value="XM_012794274.1"/>
</dbReference>
<dbReference type="OrthoDB" id="364838at2759"/>
<reference evidence="1 2" key="2">
    <citation type="journal article" date="2013" name="PLoS ONE">
        <title>Whole genome mapping and re-organization of the nuclear and mitochondrial genomes of Babesia microti isolates.</title>
        <authorList>
            <person name="Cornillot E."/>
            <person name="Dassouli A."/>
            <person name="Garg A."/>
            <person name="Pachikara N."/>
            <person name="Randazzo S."/>
            <person name="Depoix D."/>
            <person name="Carcy B."/>
            <person name="Delbecq S."/>
            <person name="Frutos R."/>
            <person name="Silva J.C."/>
            <person name="Sutton R."/>
            <person name="Krause P.J."/>
            <person name="Mamoun C.B."/>
        </authorList>
    </citation>
    <scope>NUCLEOTIDE SEQUENCE [LARGE SCALE GENOMIC DNA]</scope>
    <source>
        <strain evidence="1 2">RI</strain>
    </source>
</reference>
<dbReference type="GeneID" id="24425766"/>
<evidence type="ECO:0000313" key="2">
    <source>
        <dbReference type="Proteomes" id="UP000002899"/>
    </source>
</evidence>
<name>I7JCN0_BABMR</name>
<reference evidence="1 2" key="1">
    <citation type="journal article" date="2012" name="Nucleic Acids Res.">
        <title>Sequencing of the smallest Apicomplexan genome from the human pathogen Babesia microti.</title>
        <authorList>
            <person name="Cornillot E."/>
            <person name="Hadj-Kaddour K."/>
            <person name="Dassouli A."/>
            <person name="Noel B."/>
            <person name="Ranwez V."/>
            <person name="Vacherie B."/>
            <person name="Augagneur Y."/>
            <person name="Bres V."/>
            <person name="Duclos A."/>
            <person name="Randazzo S."/>
            <person name="Carcy B."/>
            <person name="Debierre-Grockiego F."/>
            <person name="Delbecq S."/>
            <person name="Moubri-Menage K."/>
            <person name="Shams-Eldin H."/>
            <person name="Usmani-Brown S."/>
            <person name="Bringaud F."/>
            <person name="Wincker P."/>
            <person name="Vivares C.P."/>
            <person name="Schwarz R.T."/>
            <person name="Schetters T.P."/>
            <person name="Krause P.J."/>
            <person name="Gorenflot A."/>
            <person name="Berry V."/>
            <person name="Barbe V."/>
            <person name="Ben Mamoun C."/>
        </authorList>
    </citation>
    <scope>NUCLEOTIDE SEQUENCE [LARGE SCALE GENOMIC DNA]</scope>
    <source>
        <strain evidence="1 2">RI</strain>
    </source>
</reference>
<dbReference type="KEGG" id="bmic:BmR1_04g05610"/>
<evidence type="ECO:0000313" key="1">
    <source>
        <dbReference type="EMBL" id="CCF75320.1"/>
    </source>
</evidence>
<dbReference type="AlphaFoldDB" id="I7JCN0"/>